<protein>
    <recommendedName>
        <fullName evidence="4">MADS-box domain-containing protein</fullName>
    </recommendedName>
</protein>
<sequence>MTRAETALSSSSTFKITKPAPRKLTTAQLQRTLKHKRCKTLISKSDQLVKLGARVYMVAEVNGRYHVYSSESSDSWPPTEASLSKNYPVPIRYRPQDKELIDRQLLEEQGDDGEKDGQ</sequence>
<name>A0AAE8M139_9HYPO</name>
<feature type="region of interest" description="Disordered" evidence="1">
    <location>
        <begin position="69"/>
        <end position="89"/>
    </location>
</feature>
<dbReference type="EMBL" id="ONZP01000058">
    <property type="protein sequence ID" value="SPJ72395.1"/>
    <property type="molecule type" value="Genomic_DNA"/>
</dbReference>
<evidence type="ECO:0000313" key="2">
    <source>
        <dbReference type="EMBL" id="SPJ72395.1"/>
    </source>
</evidence>
<comment type="caution">
    <text evidence="2">The sequence shown here is derived from an EMBL/GenBank/DDBJ whole genome shotgun (WGS) entry which is preliminary data.</text>
</comment>
<accession>A0AAE8M139</accession>
<reference evidence="2" key="1">
    <citation type="submission" date="2018-03" db="EMBL/GenBank/DDBJ databases">
        <authorList>
            <person name="Guldener U."/>
        </authorList>
    </citation>
    <scope>NUCLEOTIDE SEQUENCE</scope>
</reference>
<dbReference type="AlphaFoldDB" id="A0AAE8M139"/>
<evidence type="ECO:0000256" key="1">
    <source>
        <dbReference type="SAM" id="MobiDB-lite"/>
    </source>
</evidence>
<proteinExistence type="predicted"/>
<feature type="compositionally biased region" description="Polar residues" evidence="1">
    <location>
        <begin position="69"/>
        <end position="85"/>
    </location>
</feature>
<feature type="region of interest" description="Disordered" evidence="1">
    <location>
        <begin position="1"/>
        <end position="31"/>
    </location>
</feature>
<dbReference type="Proteomes" id="UP001187734">
    <property type="component" value="Unassembled WGS sequence"/>
</dbReference>
<keyword evidence="3" id="KW-1185">Reference proteome</keyword>
<gene>
    <name evidence="2" type="ORF">FTOL_02123</name>
</gene>
<evidence type="ECO:0000313" key="3">
    <source>
        <dbReference type="Proteomes" id="UP001187734"/>
    </source>
</evidence>
<organism evidence="2 3">
    <name type="scientific">Fusarium torulosum</name>
    <dbReference type="NCBI Taxonomy" id="33205"/>
    <lineage>
        <taxon>Eukaryota</taxon>
        <taxon>Fungi</taxon>
        <taxon>Dikarya</taxon>
        <taxon>Ascomycota</taxon>
        <taxon>Pezizomycotina</taxon>
        <taxon>Sordariomycetes</taxon>
        <taxon>Hypocreomycetidae</taxon>
        <taxon>Hypocreales</taxon>
        <taxon>Nectriaceae</taxon>
        <taxon>Fusarium</taxon>
    </lineage>
</organism>
<evidence type="ECO:0008006" key="4">
    <source>
        <dbReference type="Google" id="ProtNLM"/>
    </source>
</evidence>